<sequence length="70" mass="7891">MKIFIKAKPGAREEGIEKIDEAHFVVSVKEPPKEGRANRAIEKALTEYLHKPVKLVSGFVSRQKVFEVGE</sequence>
<dbReference type="InterPro" id="IPR003746">
    <property type="entry name" value="DUF167"/>
</dbReference>
<organism evidence="2 3">
    <name type="scientific">Candidatus Wildermuthbacteria bacterium RIFCSPLOWO2_01_FULL_48_16</name>
    <dbReference type="NCBI Taxonomy" id="1802461"/>
    <lineage>
        <taxon>Bacteria</taxon>
        <taxon>Candidatus Wildermuthiibacteriota</taxon>
    </lineage>
</organism>
<dbReference type="SMART" id="SM01152">
    <property type="entry name" value="DUF167"/>
    <property type="match status" value="1"/>
</dbReference>
<proteinExistence type="inferred from homology"/>
<accession>A0A1G2RJ31</accession>
<dbReference type="Pfam" id="PF02594">
    <property type="entry name" value="DUF167"/>
    <property type="match status" value="1"/>
</dbReference>
<dbReference type="STRING" id="1802461.A3B24_00070"/>
<dbReference type="SUPFAM" id="SSF69786">
    <property type="entry name" value="YggU-like"/>
    <property type="match status" value="1"/>
</dbReference>
<dbReference type="EMBL" id="MHUG01000021">
    <property type="protein sequence ID" value="OHA72850.1"/>
    <property type="molecule type" value="Genomic_DNA"/>
</dbReference>
<name>A0A1G2RJ31_9BACT</name>
<comment type="similarity">
    <text evidence="1">Belongs to the UPF0235 family.</text>
</comment>
<dbReference type="InterPro" id="IPR036591">
    <property type="entry name" value="YggU-like_sf"/>
</dbReference>
<dbReference type="Proteomes" id="UP000176917">
    <property type="component" value="Unassembled WGS sequence"/>
</dbReference>
<comment type="caution">
    <text evidence="2">The sequence shown here is derived from an EMBL/GenBank/DDBJ whole genome shotgun (WGS) entry which is preliminary data.</text>
</comment>
<evidence type="ECO:0000313" key="2">
    <source>
        <dbReference type="EMBL" id="OHA72850.1"/>
    </source>
</evidence>
<dbReference type="AlphaFoldDB" id="A0A1G2RJ31"/>
<protein>
    <submittedName>
        <fullName evidence="2">Uncharacterized protein</fullName>
    </submittedName>
</protein>
<dbReference type="NCBIfam" id="TIGR00251">
    <property type="entry name" value="DUF167 family protein"/>
    <property type="match status" value="1"/>
</dbReference>
<evidence type="ECO:0000256" key="1">
    <source>
        <dbReference type="ARBA" id="ARBA00010364"/>
    </source>
</evidence>
<evidence type="ECO:0000313" key="3">
    <source>
        <dbReference type="Proteomes" id="UP000176917"/>
    </source>
</evidence>
<gene>
    <name evidence="2" type="ORF">A3B24_00070</name>
</gene>
<reference evidence="2 3" key="1">
    <citation type="journal article" date="2016" name="Nat. Commun.">
        <title>Thousands of microbial genomes shed light on interconnected biogeochemical processes in an aquifer system.</title>
        <authorList>
            <person name="Anantharaman K."/>
            <person name="Brown C.T."/>
            <person name="Hug L.A."/>
            <person name="Sharon I."/>
            <person name="Castelle C.J."/>
            <person name="Probst A.J."/>
            <person name="Thomas B.C."/>
            <person name="Singh A."/>
            <person name="Wilkins M.J."/>
            <person name="Karaoz U."/>
            <person name="Brodie E.L."/>
            <person name="Williams K.H."/>
            <person name="Hubbard S.S."/>
            <person name="Banfield J.F."/>
        </authorList>
    </citation>
    <scope>NUCLEOTIDE SEQUENCE [LARGE SCALE GENOMIC DNA]</scope>
</reference>
<dbReference type="Gene3D" id="3.30.1200.10">
    <property type="entry name" value="YggU-like"/>
    <property type="match status" value="1"/>
</dbReference>